<dbReference type="Proteomes" id="UP000450000">
    <property type="component" value="Unassembled WGS sequence"/>
</dbReference>
<protein>
    <submittedName>
        <fullName evidence="4">PE-PPE domain-containing protein</fullName>
    </submittedName>
</protein>
<feature type="region of interest" description="Disordered" evidence="2">
    <location>
        <begin position="1"/>
        <end position="25"/>
    </location>
</feature>
<evidence type="ECO:0000313" key="5">
    <source>
        <dbReference type="Proteomes" id="UP000450000"/>
    </source>
</evidence>
<dbReference type="InterPro" id="IPR013228">
    <property type="entry name" value="PE-PPE_C"/>
</dbReference>
<gene>
    <name evidence="4" type="ORF">F7Q99_32295</name>
</gene>
<keyword evidence="5" id="KW-1185">Reference proteome</keyword>
<dbReference type="Gene3D" id="3.40.50.1820">
    <property type="entry name" value="alpha/beta hydrolase"/>
    <property type="match status" value="1"/>
</dbReference>
<dbReference type="SMART" id="SM01110">
    <property type="entry name" value="Cutinase"/>
    <property type="match status" value="1"/>
</dbReference>
<dbReference type="EMBL" id="WBOF01000003">
    <property type="protein sequence ID" value="MQS16746.1"/>
    <property type="molecule type" value="Genomic_DNA"/>
</dbReference>
<reference evidence="4 5" key="1">
    <citation type="submission" date="2019-09" db="EMBL/GenBank/DDBJ databases">
        <title>Genome Sequences of Streptomyces kaniharaensis ATCC 21070.</title>
        <authorList>
            <person name="Zhu W."/>
            <person name="De Crecy-Lagard V."/>
            <person name="Richards N.G."/>
        </authorList>
    </citation>
    <scope>NUCLEOTIDE SEQUENCE [LARGE SCALE GENOMIC DNA]</scope>
    <source>
        <strain evidence="4 5">SF-557</strain>
    </source>
</reference>
<evidence type="ECO:0000256" key="1">
    <source>
        <dbReference type="ARBA" id="ARBA00022801"/>
    </source>
</evidence>
<keyword evidence="1" id="KW-0378">Hydrolase</keyword>
<dbReference type="OrthoDB" id="3604642at2"/>
<comment type="caution">
    <text evidence="4">The sequence shown here is derived from an EMBL/GenBank/DDBJ whole genome shotgun (WGS) entry which is preliminary data.</text>
</comment>
<dbReference type="GO" id="GO:0016787">
    <property type="term" value="F:hydrolase activity"/>
    <property type="evidence" value="ECO:0007669"/>
    <property type="project" value="UniProtKB-KW"/>
</dbReference>
<sequence length="281" mass="29321">MSAQNVQNVQNLPNTENAENAPQPKQGRFARRLKAVLASTALALGAGVAAVPTAAHADTAAPHHYYIEIGGTGTALDAPRCTYTFDLANQRLAAGSTAIPVCYPASGGPFVGSHNEMPAPLFTPSFGDSVNAGYWNAKAALENAYKADPTARFTIAGYSQGAWVGDLLLQTIANNGTAVPREQVDGMLYSDPMQPGTGFWRLVPQGTLIPFVAYSPGTGPENFPGGMPVQRFCIKTDGVCDATSLDSFGGFLAQHPRYPATVIADTLAATGGNGTVWYPAA</sequence>
<evidence type="ECO:0000259" key="3">
    <source>
        <dbReference type="Pfam" id="PF08237"/>
    </source>
</evidence>
<proteinExistence type="predicted"/>
<dbReference type="InterPro" id="IPR000675">
    <property type="entry name" value="Cutinase/axe"/>
</dbReference>
<evidence type="ECO:0000256" key="2">
    <source>
        <dbReference type="SAM" id="MobiDB-lite"/>
    </source>
</evidence>
<accession>A0A6N7KYI8</accession>
<feature type="domain" description="PE-PPE" evidence="3">
    <location>
        <begin position="97"/>
        <end position="242"/>
    </location>
</feature>
<name>A0A6N7KYI8_9ACTN</name>
<dbReference type="Pfam" id="PF08237">
    <property type="entry name" value="PE-PPE"/>
    <property type="match status" value="1"/>
</dbReference>
<dbReference type="AlphaFoldDB" id="A0A6N7KYI8"/>
<dbReference type="InterPro" id="IPR029058">
    <property type="entry name" value="AB_hydrolase_fold"/>
</dbReference>
<dbReference type="RefSeq" id="WP_153468221.1">
    <property type="nucleotide sequence ID" value="NZ_WBOF01000003.1"/>
</dbReference>
<dbReference type="SUPFAM" id="SSF53474">
    <property type="entry name" value="alpha/beta-Hydrolases"/>
    <property type="match status" value="1"/>
</dbReference>
<organism evidence="4 5">
    <name type="scientific">Streptomyces kaniharaensis</name>
    <dbReference type="NCBI Taxonomy" id="212423"/>
    <lineage>
        <taxon>Bacteria</taxon>
        <taxon>Bacillati</taxon>
        <taxon>Actinomycetota</taxon>
        <taxon>Actinomycetes</taxon>
        <taxon>Kitasatosporales</taxon>
        <taxon>Streptomycetaceae</taxon>
        <taxon>Streptomyces</taxon>
    </lineage>
</organism>
<feature type="compositionally biased region" description="Polar residues" evidence="2">
    <location>
        <begin position="1"/>
        <end position="20"/>
    </location>
</feature>
<evidence type="ECO:0000313" key="4">
    <source>
        <dbReference type="EMBL" id="MQS16746.1"/>
    </source>
</evidence>